<dbReference type="Gene3D" id="2.30.300.10">
    <property type="entry name" value="Baseplate protein-like domain - beta roll fold"/>
    <property type="match status" value="1"/>
</dbReference>
<reference evidence="5 6" key="1">
    <citation type="submission" date="2020-04" db="EMBL/GenBank/DDBJ databases">
        <authorList>
            <person name="De Canck E."/>
        </authorList>
    </citation>
    <scope>NUCLEOTIDE SEQUENCE [LARGE SCALE GENOMIC DNA]</scope>
    <source>
        <strain evidence="5 6">LMG 26858</strain>
    </source>
</reference>
<evidence type="ECO:0000259" key="3">
    <source>
        <dbReference type="Pfam" id="PF22255"/>
    </source>
</evidence>
<dbReference type="Pfam" id="PF22174">
    <property type="entry name" value="NMB1110-like_C"/>
    <property type="match status" value="1"/>
</dbReference>
<gene>
    <name evidence="5" type="ORF">LMG26858_00856</name>
</gene>
<feature type="domain" description="Tail protein NMB1110-like third" evidence="4">
    <location>
        <begin position="212"/>
        <end position="269"/>
    </location>
</feature>
<feature type="domain" description="Baseplate hub protein gp44-like N-terminal" evidence="1">
    <location>
        <begin position="9"/>
        <end position="93"/>
    </location>
</feature>
<organism evidence="5 6">
    <name type="scientific">Achromobacter anxifer</name>
    <dbReference type="NCBI Taxonomy" id="1287737"/>
    <lineage>
        <taxon>Bacteria</taxon>
        <taxon>Pseudomonadati</taxon>
        <taxon>Pseudomonadota</taxon>
        <taxon>Betaproteobacteria</taxon>
        <taxon>Burkholderiales</taxon>
        <taxon>Alcaligenaceae</taxon>
        <taxon>Achromobacter</taxon>
    </lineage>
</organism>
<dbReference type="Gene3D" id="3.55.50.10">
    <property type="entry name" value="Baseplate protein-like domains"/>
    <property type="match status" value="1"/>
</dbReference>
<evidence type="ECO:0000259" key="4">
    <source>
        <dbReference type="Pfam" id="PF22630"/>
    </source>
</evidence>
<evidence type="ECO:0000313" key="5">
    <source>
        <dbReference type="EMBL" id="CAB3834304.1"/>
    </source>
</evidence>
<dbReference type="Gene3D" id="3.30.1920.10">
    <property type="entry name" value="Baseplate protein-like domains - 2 layer sandwich fold"/>
    <property type="match status" value="1"/>
</dbReference>
<name>A0A6S7C6W6_9BURK</name>
<dbReference type="InterPro" id="IPR054034">
    <property type="entry name" value="NMB1110-like_C"/>
</dbReference>
<dbReference type="InterPro" id="IPR049354">
    <property type="entry name" value="GpP-like_N"/>
</dbReference>
<evidence type="ECO:0000259" key="2">
    <source>
        <dbReference type="Pfam" id="PF22174"/>
    </source>
</evidence>
<dbReference type="InterPro" id="IPR054482">
    <property type="entry name" value="NMB1110-like_3rd"/>
</dbReference>
<accession>A0A6S7C6W6</accession>
<sequence length="365" mass="39371">MDSQSKADQVGLLVDGKEHQVWTYYRLTSDLLTPADSWQVSLGLPDGSFPPGVRPGARVQVRVGTETVMQGRIDDVTRTVARPARSLEMFGRDDAAVLIDCSAPIFVAKEVSLAEILANVVRPLGISQVRVDADSVGGTTEKVTVEPGIKAWDLLAQAAEANGLWPWFEPDGTLVVGGPDYTVEPVATLIERRDGKENNVLSLSHSDSIADRYSDVTILAQAHGTGAGDGRHAIKASTQDTSLGVYRPLIVADGDLQSQEVARLRARKHLTDGRLYGLTLTAVVKGHRTSGGVLWTPGQRVHVKSESLGIDAVWFLMGREFSGGRGTQTLTVLTLKEDGVWVLDAYKKRTGRKGKKLQAVVIDVS</sequence>
<dbReference type="EMBL" id="CADILG010000004">
    <property type="protein sequence ID" value="CAB3834304.1"/>
    <property type="molecule type" value="Genomic_DNA"/>
</dbReference>
<dbReference type="AlphaFoldDB" id="A0A6S7C6W6"/>
<dbReference type="InterPro" id="IPR026276">
    <property type="entry name" value="Baseplate_GpP"/>
</dbReference>
<dbReference type="Proteomes" id="UP000494117">
    <property type="component" value="Unassembled WGS sequence"/>
</dbReference>
<evidence type="ECO:0008006" key="7">
    <source>
        <dbReference type="Google" id="ProtNLM"/>
    </source>
</evidence>
<feature type="domain" description="Baseplate hub protein gp44/GpP-like second" evidence="3">
    <location>
        <begin position="95"/>
        <end position="177"/>
    </location>
</feature>
<evidence type="ECO:0000313" key="6">
    <source>
        <dbReference type="Proteomes" id="UP000494117"/>
    </source>
</evidence>
<dbReference type="Pfam" id="PF22630">
    <property type="entry name" value="NMB1110_3rd"/>
    <property type="match status" value="1"/>
</dbReference>
<dbReference type="Pfam" id="PF22255">
    <property type="entry name" value="Gp44-like_2nd"/>
    <property type="match status" value="1"/>
</dbReference>
<keyword evidence="6" id="KW-1185">Reference proteome</keyword>
<dbReference type="InterPro" id="IPR023399">
    <property type="entry name" value="Baseplate-like_2-layer_sand"/>
</dbReference>
<dbReference type="InterPro" id="IPR053981">
    <property type="entry name" value="Gp44/GpP-like_2nd"/>
</dbReference>
<dbReference type="Pfam" id="PF21683">
    <property type="entry name" value="GpP-like_1st"/>
    <property type="match status" value="1"/>
</dbReference>
<dbReference type="PIRSF" id="PIRSF004440">
    <property type="entry name" value="GpP"/>
    <property type="match status" value="1"/>
</dbReference>
<dbReference type="RefSeq" id="WP_175205749.1">
    <property type="nucleotide sequence ID" value="NZ_CADILG010000004.1"/>
</dbReference>
<dbReference type="SUPFAM" id="SSF69279">
    <property type="entry name" value="Phage tail proteins"/>
    <property type="match status" value="2"/>
</dbReference>
<proteinExistence type="predicted"/>
<protein>
    <recommendedName>
        <fullName evidence="7">Phage tail protein</fullName>
    </recommendedName>
</protein>
<evidence type="ECO:0000259" key="1">
    <source>
        <dbReference type="Pfam" id="PF21683"/>
    </source>
</evidence>
<feature type="domain" description="Tail protein NMB1110-like C-terminal" evidence="2">
    <location>
        <begin position="272"/>
        <end position="340"/>
    </location>
</feature>